<reference evidence="1 2" key="1">
    <citation type="journal article" date="2023" name="Sci. Data">
        <title>Genome assembly of the Korean intertidal mud-creeper Batillaria attramentaria.</title>
        <authorList>
            <person name="Patra A.K."/>
            <person name="Ho P.T."/>
            <person name="Jun S."/>
            <person name="Lee S.J."/>
            <person name="Kim Y."/>
            <person name="Won Y.J."/>
        </authorList>
    </citation>
    <scope>NUCLEOTIDE SEQUENCE [LARGE SCALE GENOMIC DNA]</scope>
    <source>
        <strain evidence="1">Wonlab-2016</strain>
    </source>
</reference>
<dbReference type="EMBL" id="JACVVK020000027">
    <property type="protein sequence ID" value="KAK7502205.1"/>
    <property type="molecule type" value="Genomic_DNA"/>
</dbReference>
<dbReference type="Proteomes" id="UP001519460">
    <property type="component" value="Unassembled WGS sequence"/>
</dbReference>
<evidence type="ECO:0000313" key="1">
    <source>
        <dbReference type="EMBL" id="KAK7502205.1"/>
    </source>
</evidence>
<name>A0ABD0LRL0_9CAEN</name>
<proteinExistence type="predicted"/>
<comment type="caution">
    <text evidence="1">The sequence shown here is derived from an EMBL/GenBank/DDBJ whole genome shotgun (WGS) entry which is preliminary data.</text>
</comment>
<dbReference type="AlphaFoldDB" id="A0ABD0LRL0"/>
<evidence type="ECO:0000313" key="2">
    <source>
        <dbReference type="Proteomes" id="UP001519460"/>
    </source>
</evidence>
<gene>
    <name evidence="1" type="ORF">BaRGS_00006569</name>
</gene>
<evidence type="ECO:0008006" key="3">
    <source>
        <dbReference type="Google" id="ProtNLM"/>
    </source>
</evidence>
<protein>
    <recommendedName>
        <fullName evidence="3">Magnesium transporter</fullName>
    </recommendedName>
</protein>
<sequence length="143" mass="16465">MDGDDAQHFERYLATLEGWYYHSLPPQEQQTMDHLMQAVENNTVQQFVDEEGYGKILGLLSYMDPHHAEDVARLLEMHSGYYRQLPDQELGTLDNLIVAVQTRTVHQFVEEEGYGNILGLLGCEFICSCPYLSHARRRDTTIS</sequence>
<keyword evidence="2" id="KW-1185">Reference proteome</keyword>
<organism evidence="1 2">
    <name type="scientific">Batillaria attramentaria</name>
    <dbReference type="NCBI Taxonomy" id="370345"/>
    <lineage>
        <taxon>Eukaryota</taxon>
        <taxon>Metazoa</taxon>
        <taxon>Spiralia</taxon>
        <taxon>Lophotrochozoa</taxon>
        <taxon>Mollusca</taxon>
        <taxon>Gastropoda</taxon>
        <taxon>Caenogastropoda</taxon>
        <taxon>Sorbeoconcha</taxon>
        <taxon>Cerithioidea</taxon>
        <taxon>Batillariidae</taxon>
        <taxon>Batillaria</taxon>
    </lineage>
</organism>
<accession>A0ABD0LRL0</accession>